<sequence length="112" mass="12666">MSSERLSSQPAASWSGTETRILVDLWCKLSNTHNLGKDGVKICCSRRMSPRFWQRRDFSRGNRNAGRKSNPSKPHKIKDHIPQPDNSLGMSPFYQDLDQALGTAPSREPPFP</sequence>
<feature type="region of interest" description="Disordered" evidence="1">
    <location>
        <begin position="54"/>
        <end position="112"/>
    </location>
</feature>
<dbReference type="EMBL" id="QXTE01000470">
    <property type="protein sequence ID" value="TFJ97668.1"/>
    <property type="molecule type" value="Genomic_DNA"/>
</dbReference>
<evidence type="ECO:0000313" key="2">
    <source>
        <dbReference type="EMBL" id="TFJ97668.1"/>
    </source>
</evidence>
<dbReference type="AlphaFoldDB" id="A0A4D9DL82"/>
<protein>
    <submittedName>
        <fullName evidence="2">Zinc finger protein 574</fullName>
    </submittedName>
</protein>
<proteinExistence type="predicted"/>
<organism evidence="2 3">
    <name type="scientific">Platysternon megacephalum</name>
    <name type="common">big-headed turtle</name>
    <dbReference type="NCBI Taxonomy" id="55544"/>
    <lineage>
        <taxon>Eukaryota</taxon>
        <taxon>Metazoa</taxon>
        <taxon>Chordata</taxon>
        <taxon>Craniata</taxon>
        <taxon>Vertebrata</taxon>
        <taxon>Euteleostomi</taxon>
        <taxon>Archelosauria</taxon>
        <taxon>Testudinata</taxon>
        <taxon>Testudines</taxon>
        <taxon>Cryptodira</taxon>
        <taxon>Durocryptodira</taxon>
        <taxon>Testudinoidea</taxon>
        <taxon>Platysternidae</taxon>
        <taxon>Platysternon</taxon>
    </lineage>
</organism>
<evidence type="ECO:0000256" key="1">
    <source>
        <dbReference type="SAM" id="MobiDB-lite"/>
    </source>
</evidence>
<evidence type="ECO:0000313" key="3">
    <source>
        <dbReference type="Proteomes" id="UP000297703"/>
    </source>
</evidence>
<accession>A0A4D9DL82</accession>
<name>A0A4D9DL82_9SAUR</name>
<dbReference type="Proteomes" id="UP000297703">
    <property type="component" value="Unassembled WGS sequence"/>
</dbReference>
<keyword evidence="3" id="KW-1185">Reference proteome</keyword>
<reference evidence="2 3" key="2">
    <citation type="submission" date="2019-04" db="EMBL/GenBank/DDBJ databases">
        <title>The genome sequence of big-headed turtle.</title>
        <authorList>
            <person name="Gong S."/>
        </authorList>
    </citation>
    <scope>NUCLEOTIDE SEQUENCE [LARGE SCALE GENOMIC DNA]</scope>
    <source>
        <strain evidence="2">DO16091913</strain>
        <tissue evidence="2">Muscle</tissue>
    </source>
</reference>
<reference evidence="2 3" key="1">
    <citation type="submission" date="2019-04" db="EMBL/GenBank/DDBJ databases">
        <title>Draft genome of the big-headed turtle Platysternon megacephalum.</title>
        <authorList>
            <person name="Gong S."/>
        </authorList>
    </citation>
    <scope>NUCLEOTIDE SEQUENCE [LARGE SCALE GENOMIC DNA]</scope>
    <source>
        <strain evidence="2">DO16091913</strain>
        <tissue evidence="2">Muscle</tissue>
    </source>
</reference>
<gene>
    <name evidence="2" type="ORF">DR999_PMT20477</name>
</gene>
<comment type="caution">
    <text evidence="2">The sequence shown here is derived from an EMBL/GenBank/DDBJ whole genome shotgun (WGS) entry which is preliminary data.</text>
</comment>